<evidence type="ECO:0000313" key="5">
    <source>
        <dbReference type="EMBL" id="MBA0084760.1"/>
    </source>
</evidence>
<comment type="caution">
    <text evidence="5">The sequence shown here is derived from an EMBL/GenBank/DDBJ whole genome shotgun (WGS) entry which is preliminary data.</text>
</comment>
<dbReference type="NCBIfam" id="TIGR00724">
    <property type="entry name" value="urea_amlyse_rel"/>
    <property type="match status" value="1"/>
</dbReference>
<dbReference type="PANTHER" id="PTHR43309">
    <property type="entry name" value="5-OXOPROLINASE SUBUNIT C"/>
    <property type="match status" value="1"/>
</dbReference>
<keyword evidence="2" id="KW-0378">Hydrolase</keyword>
<dbReference type="GO" id="GO:0016740">
    <property type="term" value="F:transferase activity"/>
    <property type="evidence" value="ECO:0007669"/>
    <property type="project" value="UniProtKB-KW"/>
</dbReference>
<organism evidence="5 6">
    <name type="scientific">Candidatus Acidiferrum panamense</name>
    <dbReference type="NCBI Taxonomy" id="2741543"/>
    <lineage>
        <taxon>Bacteria</taxon>
        <taxon>Pseudomonadati</taxon>
        <taxon>Acidobacteriota</taxon>
        <taxon>Terriglobia</taxon>
        <taxon>Candidatus Acidiferrales</taxon>
        <taxon>Candidatus Acidiferrum</taxon>
    </lineage>
</organism>
<dbReference type="EMBL" id="JACDQQ010000700">
    <property type="protein sequence ID" value="MBA0084760.1"/>
    <property type="molecule type" value="Genomic_DNA"/>
</dbReference>
<name>A0A7V8NPE7_9BACT</name>
<dbReference type="GO" id="GO:0016787">
    <property type="term" value="F:hydrolase activity"/>
    <property type="evidence" value="ECO:0007669"/>
    <property type="project" value="UniProtKB-KW"/>
</dbReference>
<dbReference type="InterPro" id="IPR003778">
    <property type="entry name" value="CT_A_B"/>
</dbReference>
<dbReference type="GO" id="GO:0005524">
    <property type="term" value="F:ATP binding"/>
    <property type="evidence" value="ECO:0007669"/>
    <property type="project" value="UniProtKB-KW"/>
</dbReference>
<keyword evidence="1" id="KW-0547">Nucleotide-binding</keyword>
<evidence type="ECO:0000256" key="2">
    <source>
        <dbReference type="ARBA" id="ARBA00022801"/>
    </source>
</evidence>
<accession>A0A7V8NPE7</accession>
<dbReference type="InterPro" id="IPR029000">
    <property type="entry name" value="Cyclophilin-like_dom_sf"/>
</dbReference>
<gene>
    <name evidence="5" type="ORF">HRJ53_07185</name>
</gene>
<dbReference type="SMART" id="SM00797">
    <property type="entry name" value="AHS2"/>
    <property type="match status" value="1"/>
</dbReference>
<keyword evidence="3" id="KW-0067">ATP-binding</keyword>
<evidence type="ECO:0000313" key="6">
    <source>
        <dbReference type="Proteomes" id="UP000567293"/>
    </source>
</evidence>
<evidence type="ECO:0000259" key="4">
    <source>
        <dbReference type="SMART" id="SM00797"/>
    </source>
</evidence>
<dbReference type="Pfam" id="PF02626">
    <property type="entry name" value="CT_A_B"/>
    <property type="match status" value="1"/>
</dbReference>
<dbReference type="AlphaFoldDB" id="A0A7V8NPE7"/>
<proteinExistence type="predicted"/>
<dbReference type="InterPro" id="IPR052708">
    <property type="entry name" value="PxpC"/>
</dbReference>
<sequence>MRVMEVLAPGLLTTVQDLGREGFGPLGVSPSGAADPVALRIGNRLVGNAESAAALEMTLLGGTFLFPEGALAALTGSDFGAALEGKDVPPWTSFEVKPGQTLRLGPTRSGARCYLCIQRGIAVKPFLGSASTHLLSGLGGYEGRALRKGDVLETADSDGAKGTGLPAFSAGSNSTLRTNRCKKVTPKIQERFRPRKILRVTSGPQSGWFSRAAEKVLYGGTYRVSEEANRMGLRLHGPPIPEGAHGGMISEGVSLGAVQIAAGGMPIILFVEQQTTGGYAKIANVISADFGSLGQLRPRDEIRFKRVTFETARKLLMEQEKLLTAKDLIVQTKGDR</sequence>
<keyword evidence="6" id="KW-1185">Reference proteome</keyword>
<evidence type="ECO:0000256" key="1">
    <source>
        <dbReference type="ARBA" id="ARBA00022741"/>
    </source>
</evidence>
<dbReference type="Gene3D" id="2.40.100.10">
    <property type="entry name" value="Cyclophilin-like"/>
    <property type="match status" value="1"/>
</dbReference>
<evidence type="ECO:0000256" key="3">
    <source>
        <dbReference type="ARBA" id="ARBA00022840"/>
    </source>
</evidence>
<feature type="domain" description="Carboxyltransferase" evidence="4">
    <location>
        <begin position="25"/>
        <end position="322"/>
    </location>
</feature>
<dbReference type="Proteomes" id="UP000567293">
    <property type="component" value="Unassembled WGS sequence"/>
</dbReference>
<reference evidence="5" key="1">
    <citation type="submission" date="2020-06" db="EMBL/GenBank/DDBJ databases">
        <title>Legume-microbial interactions unlock mineral nutrients during tropical forest succession.</title>
        <authorList>
            <person name="Epihov D.Z."/>
        </authorList>
    </citation>
    <scope>NUCLEOTIDE SEQUENCE [LARGE SCALE GENOMIC DNA]</scope>
    <source>
        <strain evidence="5">Pan2503</strain>
    </source>
</reference>
<dbReference type="PANTHER" id="PTHR43309:SF3">
    <property type="entry name" value="5-OXOPROLINASE SUBUNIT C"/>
    <property type="match status" value="1"/>
</dbReference>
<dbReference type="SUPFAM" id="SSF50891">
    <property type="entry name" value="Cyclophilin-like"/>
    <property type="match status" value="1"/>
</dbReference>
<protein>
    <submittedName>
        <fullName evidence="5">Biotin-dependent carboxyltransferase</fullName>
    </submittedName>
</protein>